<dbReference type="Gene3D" id="1.20.1290.10">
    <property type="entry name" value="AhpD-like"/>
    <property type="match status" value="1"/>
</dbReference>
<dbReference type="EMBL" id="JAMQOL010000013">
    <property type="protein sequence ID" value="MCM4078097.1"/>
    <property type="molecule type" value="Genomic_DNA"/>
</dbReference>
<dbReference type="SUPFAM" id="SSF69118">
    <property type="entry name" value="AhpD-like"/>
    <property type="match status" value="1"/>
</dbReference>
<dbReference type="InterPro" id="IPR029032">
    <property type="entry name" value="AhpD-like"/>
</dbReference>
<dbReference type="Proteomes" id="UP001523216">
    <property type="component" value="Unassembled WGS sequence"/>
</dbReference>
<evidence type="ECO:0000313" key="2">
    <source>
        <dbReference type="Proteomes" id="UP001523216"/>
    </source>
</evidence>
<accession>A0ABT0XWC9</accession>
<sequence length="129" mass="13992">MQTIPVYEMSARAAAGREVYARNFGVVPAEAERIMNEHAGAVYTREAFEAAGGPGWQGQNLTDRDRSIAVITALVAQNVTGVRLSTYLTLARRTGLDERALTELMVLLTAYLGQPYTSLAMEAVRRSAG</sequence>
<evidence type="ECO:0000313" key="1">
    <source>
        <dbReference type="EMBL" id="MCM4078097.1"/>
    </source>
</evidence>
<name>A0ABT0XWC9_9ACTN</name>
<gene>
    <name evidence="1" type="ORF">LXN57_11015</name>
</gene>
<dbReference type="RefSeq" id="WP_251797944.1">
    <property type="nucleotide sequence ID" value="NZ_JAMQOL010000013.1"/>
</dbReference>
<keyword evidence="2" id="KW-1185">Reference proteome</keyword>
<proteinExistence type="predicted"/>
<protein>
    <submittedName>
        <fullName evidence="1">Carboxymuconolactone decarboxylase family protein</fullName>
    </submittedName>
</protein>
<organism evidence="1 2">
    <name type="scientific">Paractinoplanes hotanensis</name>
    <dbReference type="NCBI Taxonomy" id="2906497"/>
    <lineage>
        <taxon>Bacteria</taxon>
        <taxon>Bacillati</taxon>
        <taxon>Actinomycetota</taxon>
        <taxon>Actinomycetes</taxon>
        <taxon>Micromonosporales</taxon>
        <taxon>Micromonosporaceae</taxon>
        <taxon>Paractinoplanes</taxon>
    </lineage>
</organism>
<comment type="caution">
    <text evidence="1">The sequence shown here is derived from an EMBL/GenBank/DDBJ whole genome shotgun (WGS) entry which is preliminary data.</text>
</comment>
<reference evidence="1 2" key="1">
    <citation type="submission" date="2022-06" db="EMBL/GenBank/DDBJ databases">
        <title>Actinoplanes abujensis sp. nov., isolated from Nigerian arid soil.</title>
        <authorList>
            <person name="Ding P."/>
        </authorList>
    </citation>
    <scope>NUCLEOTIDE SEQUENCE [LARGE SCALE GENOMIC DNA]</scope>
    <source>
        <strain evidence="2">TRM88002</strain>
    </source>
</reference>